<dbReference type="EMBL" id="CCRK01000012">
    <property type="protein sequence ID" value="CDZ52307.1"/>
    <property type="molecule type" value="Genomic_DNA"/>
</dbReference>
<dbReference type="Proteomes" id="UP000039660">
    <property type="component" value="Unassembled WGS sequence"/>
</dbReference>
<evidence type="ECO:0008006" key="3">
    <source>
        <dbReference type="Google" id="ProtNLM"/>
    </source>
</evidence>
<evidence type="ECO:0000313" key="1">
    <source>
        <dbReference type="EMBL" id="CDZ52307.1"/>
    </source>
</evidence>
<dbReference type="PROSITE" id="PS51257">
    <property type="entry name" value="PROKAR_LIPOPROTEIN"/>
    <property type="match status" value="1"/>
</dbReference>
<gene>
    <name evidence="1" type="ORF">NGAL_HAMBI1189_44180</name>
</gene>
<reference evidence="1 2" key="1">
    <citation type="submission" date="2014-08" db="EMBL/GenBank/DDBJ databases">
        <authorList>
            <person name="Chen Y.-H."/>
        </authorList>
    </citation>
    <scope>NUCLEOTIDE SEQUENCE [LARGE SCALE GENOMIC DNA]</scope>
</reference>
<evidence type="ECO:0000313" key="2">
    <source>
        <dbReference type="Proteomes" id="UP000039660"/>
    </source>
</evidence>
<dbReference type="AlphaFoldDB" id="A0A0T7GYU3"/>
<organism evidence="1 2">
    <name type="scientific">Neorhizobium galegae bv. officinalis</name>
    <dbReference type="NCBI Taxonomy" id="323656"/>
    <lineage>
        <taxon>Bacteria</taxon>
        <taxon>Pseudomonadati</taxon>
        <taxon>Pseudomonadota</taxon>
        <taxon>Alphaproteobacteria</taxon>
        <taxon>Hyphomicrobiales</taxon>
        <taxon>Rhizobiaceae</taxon>
        <taxon>Rhizobium/Agrobacterium group</taxon>
        <taxon>Neorhizobium</taxon>
    </lineage>
</organism>
<protein>
    <recommendedName>
        <fullName evidence="3">Lipoprotein</fullName>
    </recommendedName>
</protein>
<sequence>MMPRGNQGDILNIINSARLVVAASLSLALAGCATTSQEAFRQNPKGVPKVDICRTLLQTQDPNFAREMVAELTRRDVNPYECPSMVQKQDQAGAALAVIAVGGAAVAYCANRNCGGGGYGGPAYPGNCYSYYDRAADGSLCGYRAAMVRPGGY</sequence>
<proteinExistence type="predicted"/>
<name>A0A0T7GYU3_NEOGA</name>
<accession>A0A0T7GYU3</accession>